<dbReference type="OrthoDB" id="1016457at2"/>
<evidence type="ECO:0000256" key="3">
    <source>
        <dbReference type="SAM" id="MobiDB-lite"/>
    </source>
</evidence>
<dbReference type="GO" id="GO:0000166">
    <property type="term" value="F:nucleotide binding"/>
    <property type="evidence" value="ECO:0007669"/>
    <property type="project" value="UniProtKB-KW"/>
</dbReference>
<dbReference type="AlphaFoldDB" id="A0A3N0GV94"/>
<dbReference type="GO" id="GO:0008253">
    <property type="term" value="F:5'-nucleotidase activity"/>
    <property type="evidence" value="ECO:0007669"/>
    <property type="project" value="TreeGrafter"/>
</dbReference>
<dbReference type="PANTHER" id="PTHR11575">
    <property type="entry name" value="5'-NUCLEOTIDASE-RELATED"/>
    <property type="match status" value="1"/>
</dbReference>
<dbReference type="InterPro" id="IPR006179">
    <property type="entry name" value="5_nucleotidase/apyrase"/>
</dbReference>
<proteinExistence type="inferred from homology"/>
<dbReference type="InterPro" id="IPR008334">
    <property type="entry name" value="5'-Nucleotdase_C"/>
</dbReference>
<evidence type="ECO:0000256" key="2">
    <source>
        <dbReference type="RuleBase" id="RU362119"/>
    </source>
</evidence>
<evidence type="ECO:0000313" key="7">
    <source>
        <dbReference type="Proteomes" id="UP000279994"/>
    </source>
</evidence>
<comment type="similarity">
    <text evidence="2">Belongs to the 5'-nucleotidase family.</text>
</comment>
<dbReference type="GO" id="GO:0009166">
    <property type="term" value="P:nucleotide catabolic process"/>
    <property type="evidence" value="ECO:0007669"/>
    <property type="project" value="InterPro"/>
</dbReference>
<name>A0A3N0GV94_9ACTN</name>
<feature type="domain" description="5'-Nucleotidase C-terminal" evidence="5">
    <location>
        <begin position="424"/>
        <end position="589"/>
    </location>
</feature>
<feature type="signal peptide" evidence="2">
    <location>
        <begin position="1"/>
        <end position="28"/>
    </location>
</feature>
<feature type="compositionally biased region" description="Basic residues" evidence="3">
    <location>
        <begin position="41"/>
        <end position="52"/>
    </location>
</feature>
<dbReference type="InterPro" id="IPR004843">
    <property type="entry name" value="Calcineurin-like_PHP"/>
</dbReference>
<reference evidence="6 7" key="1">
    <citation type="submission" date="2018-11" db="EMBL/GenBank/DDBJ databases">
        <authorList>
            <person name="Li F."/>
        </authorList>
    </citation>
    <scope>NUCLEOTIDE SEQUENCE [LARGE SCALE GENOMIC DNA]</scope>
    <source>
        <strain evidence="6 7">Gsoil 818</strain>
    </source>
</reference>
<evidence type="ECO:0000259" key="5">
    <source>
        <dbReference type="Pfam" id="PF02872"/>
    </source>
</evidence>
<dbReference type="InterPro" id="IPR029052">
    <property type="entry name" value="Metallo-depent_PP-like"/>
</dbReference>
<dbReference type="Gene3D" id="3.60.21.10">
    <property type="match status" value="1"/>
</dbReference>
<feature type="domain" description="Calcineurin-like phosphoesterase" evidence="4">
    <location>
        <begin position="60"/>
        <end position="345"/>
    </location>
</feature>
<organism evidence="6 7">
    <name type="scientific">Nocardioides pocheonensis</name>
    <dbReference type="NCBI Taxonomy" id="661485"/>
    <lineage>
        <taxon>Bacteria</taxon>
        <taxon>Bacillati</taxon>
        <taxon>Actinomycetota</taxon>
        <taxon>Actinomycetes</taxon>
        <taxon>Propionibacteriales</taxon>
        <taxon>Nocardioidaceae</taxon>
        <taxon>Nocardioides</taxon>
    </lineage>
</organism>
<dbReference type="SUPFAM" id="SSF56300">
    <property type="entry name" value="Metallo-dependent phosphatases"/>
    <property type="match status" value="1"/>
</dbReference>
<gene>
    <name evidence="6" type="ORF">EFL26_05460</name>
</gene>
<dbReference type="InterPro" id="IPR036907">
    <property type="entry name" value="5'-Nucleotdase_C_sf"/>
</dbReference>
<dbReference type="SUPFAM" id="SSF55816">
    <property type="entry name" value="5'-nucleotidase (syn. UDP-sugar hydrolase), C-terminal domain"/>
    <property type="match status" value="1"/>
</dbReference>
<dbReference type="PRINTS" id="PR01607">
    <property type="entry name" value="APYRASEFAMLY"/>
</dbReference>
<keyword evidence="7" id="KW-1185">Reference proteome</keyword>
<keyword evidence="2" id="KW-0378">Hydrolase</keyword>
<sequence>MHLTPRPRVRSRLIGVLTATLVALSGVAATQASSAADPTRHHPGHHHKHKHHRKLMNIQILSFNDFHGNLEPPTGSSGRIVVGHRIDPSTGKPVDVTQDVGGVEYLSTHLAQARAHHRNSLTVAAGDIIGASPLLSAAFHDEPTIEAMNTLGLDVSAVGNHEFDEGYRELQRMQYGGCIDDGNGANNQNSCPAGVFQGANFDLLAANVFYAGSNRTILPAYTIKKVHGARIGFIGMTLKDTPSIVTASGVQGLEFKDEVATANALVPVLRRQGVKAIIVLIHQGGVPDKQQWTDPSGKTWAVNPNYDYACGGGGSLIAASSPILGIAANLDPQIDMVVSGHTHQPYVCSVRDPAGHRRLLTSASSFGRLFTETDLKYDKRKGDIVRASVKGANFPVTRDVAKDPAETSLIAKYQQLVRPIASKVIGHITTDVTAAGNAAGESQLGDLIADAQLADPSTVTGGQTPVIAFMNPGGIRADLTYANSKYGEPAGDVTFEEAFSVQPFNNYLVSMTLTGQDIYDLLAQQLPRANVPSTRILQVSQGFTYQLGASGAVDGTVKLNGTPIDKAASYRIVTNNFLSDGGDSFPAFTHGTGKYFGGLDIDAFADHLTAVSPYTPGPLTRITQ</sequence>
<dbReference type="Pfam" id="PF02872">
    <property type="entry name" value="5_nucleotid_C"/>
    <property type="match status" value="1"/>
</dbReference>
<evidence type="ECO:0000256" key="1">
    <source>
        <dbReference type="ARBA" id="ARBA00022729"/>
    </source>
</evidence>
<evidence type="ECO:0000313" key="6">
    <source>
        <dbReference type="EMBL" id="RNM16393.1"/>
    </source>
</evidence>
<dbReference type="Gene3D" id="3.90.780.10">
    <property type="entry name" value="5'-Nucleotidase, C-terminal domain"/>
    <property type="match status" value="1"/>
</dbReference>
<feature type="chain" id="PRO_5039760198" evidence="2">
    <location>
        <begin position="29"/>
        <end position="624"/>
    </location>
</feature>
<keyword evidence="2" id="KW-0547">Nucleotide-binding</keyword>
<dbReference type="Pfam" id="PF00149">
    <property type="entry name" value="Metallophos"/>
    <property type="match status" value="1"/>
</dbReference>
<feature type="region of interest" description="Disordered" evidence="3">
    <location>
        <begin position="32"/>
        <end position="52"/>
    </location>
</feature>
<dbReference type="GO" id="GO:0030288">
    <property type="term" value="C:outer membrane-bounded periplasmic space"/>
    <property type="evidence" value="ECO:0007669"/>
    <property type="project" value="TreeGrafter"/>
</dbReference>
<accession>A0A3N0GV94</accession>
<protein>
    <submittedName>
        <fullName evidence="6">Bifunctional metallophosphatase/5'-nucleotidase</fullName>
    </submittedName>
</protein>
<dbReference type="RefSeq" id="WP_123221889.1">
    <property type="nucleotide sequence ID" value="NZ_RJSF01000009.1"/>
</dbReference>
<dbReference type="EMBL" id="RJSF01000009">
    <property type="protein sequence ID" value="RNM16393.1"/>
    <property type="molecule type" value="Genomic_DNA"/>
</dbReference>
<comment type="caution">
    <text evidence="6">The sequence shown here is derived from an EMBL/GenBank/DDBJ whole genome shotgun (WGS) entry which is preliminary data.</text>
</comment>
<keyword evidence="1 2" id="KW-0732">Signal</keyword>
<evidence type="ECO:0000259" key="4">
    <source>
        <dbReference type="Pfam" id="PF00149"/>
    </source>
</evidence>
<dbReference type="GO" id="GO:0008768">
    <property type="term" value="F:UDP-sugar diphosphatase activity"/>
    <property type="evidence" value="ECO:0007669"/>
    <property type="project" value="TreeGrafter"/>
</dbReference>
<dbReference type="Proteomes" id="UP000279994">
    <property type="component" value="Unassembled WGS sequence"/>
</dbReference>
<dbReference type="PANTHER" id="PTHR11575:SF24">
    <property type="entry name" value="5'-NUCLEOTIDASE"/>
    <property type="match status" value="1"/>
</dbReference>